<dbReference type="Pfam" id="PF02645">
    <property type="entry name" value="DegV"/>
    <property type="match status" value="1"/>
</dbReference>
<evidence type="ECO:0000313" key="3">
    <source>
        <dbReference type="Proteomes" id="UP001500191"/>
    </source>
</evidence>
<evidence type="ECO:0000313" key="2">
    <source>
        <dbReference type="EMBL" id="GAA0510756.1"/>
    </source>
</evidence>
<keyword evidence="3" id="KW-1185">Reference proteome</keyword>
<dbReference type="Gene3D" id="3.30.1180.10">
    <property type="match status" value="1"/>
</dbReference>
<dbReference type="PANTHER" id="PTHR33434:SF2">
    <property type="entry name" value="FATTY ACID-BINDING PROTEIN TM_1468"/>
    <property type="match status" value="1"/>
</dbReference>
<dbReference type="EMBL" id="BAAADB010000014">
    <property type="protein sequence ID" value="GAA0510756.1"/>
    <property type="molecule type" value="Genomic_DNA"/>
</dbReference>
<dbReference type="Proteomes" id="UP001500191">
    <property type="component" value="Unassembled WGS sequence"/>
</dbReference>
<protein>
    <submittedName>
        <fullName evidence="2">DegV family protein</fullName>
    </submittedName>
</protein>
<dbReference type="InterPro" id="IPR050270">
    <property type="entry name" value="DegV_domain_contain"/>
</dbReference>
<gene>
    <name evidence="2" type="ORF">GCM10008937_18290</name>
</gene>
<dbReference type="PANTHER" id="PTHR33434">
    <property type="entry name" value="DEGV DOMAIN-CONTAINING PROTEIN DR_1986-RELATED"/>
    <property type="match status" value="1"/>
</dbReference>
<accession>A0ABN1C2Y8</accession>
<name>A0ABN1C2Y8_9DEIO</name>
<organism evidence="2 3">
    <name type="scientific">Deinococcus depolymerans</name>
    <dbReference type="NCBI Taxonomy" id="392408"/>
    <lineage>
        <taxon>Bacteria</taxon>
        <taxon>Thermotogati</taxon>
        <taxon>Deinococcota</taxon>
        <taxon>Deinococci</taxon>
        <taxon>Deinococcales</taxon>
        <taxon>Deinococcaceae</taxon>
        <taxon>Deinococcus</taxon>
    </lineage>
</organism>
<dbReference type="InterPro" id="IPR043168">
    <property type="entry name" value="DegV_C"/>
</dbReference>
<dbReference type="InterPro" id="IPR003797">
    <property type="entry name" value="DegV"/>
</dbReference>
<dbReference type="Gene3D" id="3.40.50.10170">
    <property type="match status" value="1"/>
</dbReference>
<proteinExistence type="predicted"/>
<dbReference type="PROSITE" id="PS51482">
    <property type="entry name" value="DEGV"/>
    <property type="match status" value="1"/>
</dbReference>
<keyword evidence="1" id="KW-0446">Lipid-binding</keyword>
<dbReference type="SUPFAM" id="SSF82549">
    <property type="entry name" value="DAK1/DegV-like"/>
    <property type="match status" value="1"/>
</dbReference>
<dbReference type="NCBIfam" id="TIGR00762">
    <property type="entry name" value="DegV"/>
    <property type="match status" value="1"/>
</dbReference>
<sequence length="303" mass="32623">MGEISHFCLSGSYHTGMNSIVLTDSTSDLEAGQADAIGLRVIPLTVHFDGRDWLDHQELGSEELFRRVDAGAAMPVTAPPTVQAYRETLEALLQRHDHVLAVHVSSRLSDTCSHAAEAALAFPGRVTVHDSWQSAAGLALQAERAARLMRDHVPAAQVAQVLQSLRQYAQTRMCLNTLGYLQRGGRIGGAAALLGGLLNLKPILGLREGRVEPFARAVGAGRAMNSMTEQLRACAASLPQGRVAFFHNGASDSVDALRFEARRLGVQESMTLSLGTVLSAHSGPGVFGFSFEPAHVWQNFRSY</sequence>
<evidence type="ECO:0000256" key="1">
    <source>
        <dbReference type="ARBA" id="ARBA00023121"/>
    </source>
</evidence>
<comment type="caution">
    <text evidence="2">The sequence shown here is derived from an EMBL/GenBank/DDBJ whole genome shotgun (WGS) entry which is preliminary data.</text>
</comment>
<reference evidence="2 3" key="1">
    <citation type="journal article" date="2019" name="Int. J. Syst. Evol. Microbiol.">
        <title>The Global Catalogue of Microorganisms (GCM) 10K type strain sequencing project: providing services to taxonomists for standard genome sequencing and annotation.</title>
        <authorList>
            <consortium name="The Broad Institute Genomics Platform"/>
            <consortium name="The Broad Institute Genome Sequencing Center for Infectious Disease"/>
            <person name="Wu L."/>
            <person name="Ma J."/>
        </authorList>
    </citation>
    <scope>NUCLEOTIDE SEQUENCE [LARGE SCALE GENOMIC DNA]</scope>
    <source>
        <strain evidence="2 3">JCM 14368</strain>
    </source>
</reference>